<evidence type="ECO:0000313" key="5">
    <source>
        <dbReference type="Proteomes" id="UP001420932"/>
    </source>
</evidence>
<feature type="repeat" description="PPR" evidence="3">
    <location>
        <begin position="446"/>
        <end position="480"/>
    </location>
</feature>
<feature type="repeat" description="PPR" evidence="3">
    <location>
        <begin position="411"/>
        <end position="445"/>
    </location>
</feature>
<dbReference type="GO" id="GO:0003729">
    <property type="term" value="F:mRNA binding"/>
    <property type="evidence" value="ECO:0007669"/>
    <property type="project" value="TreeGrafter"/>
</dbReference>
<dbReference type="Pfam" id="PF01535">
    <property type="entry name" value="PPR"/>
    <property type="match status" value="1"/>
</dbReference>
<keyword evidence="2" id="KW-0677">Repeat</keyword>
<evidence type="ECO:0000313" key="4">
    <source>
        <dbReference type="EMBL" id="KAK9151149.1"/>
    </source>
</evidence>
<dbReference type="Pfam" id="PF13812">
    <property type="entry name" value="PPR_3"/>
    <property type="match status" value="1"/>
</dbReference>
<evidence type="ECO:0000256" key="3">
    <source>
        <dbReference type="PROSITE-ProRule" id="PRU00708"/>
    </source>
</evidence>
<evidence type="ECO:0000256" key="1">
    <source>
        <dbReference type="ARBA" id="ARBA00007626"/>
    </source>
</evidence>
<feature type="repeat" description="PPR" evidence="3">
    <location>
        <begin position="481"/>
        <end position="515"/>
    </location>
</feature>
<comment type="similarity">
    <text evidence="1">Belongs to the PPR family. P subfamily.</text>
</comment>
<proteinExistence type="inferred from homology"/>
<dbReference type="PANTHER" id="PTHR47938">
    <property type="entry name" value="RESPIRATORY COMPLEX I CHAPERONE (CIA84), PUTATIVE (AFU_ORTHOLOGUE AFUA_2G06020)-RELATED"/>
    <property type="match status" value="1"/>
</dbReference>
<keyword evidence="5" id="KW-1185">Reference proteome</keyword>
<dbReference type="EMBL" id="JBBNAF010000004">
    <property type="protein sequence ID" value="KAK9151149.1"/>
    <property type="molecule type" value="Genomic_DNA"/>
</dbReference>
<reference evidence="4 5" key="1">
    <citation type="submission" date="2024-01" db="EMBL/GenBank/DDBJ databases">
        <title>Genome assemblies of Stephania.</title>
        <authorList>
            <person name="Yang L."/>
        </authorList>
    </citation>
    <scope>NUCLEOTIDE SEQUENCE [LARGE SCALE GENOMIC DNA]</scope>
    <source>
        <strain evidence="4">YNDBR</strain>
        <tissue evidence="4">Leaf</tissue>
    </source>
</reference>
<evidence type="ECO:0000256" key="2">
    <source>
        <dbReference type="ARBA" id="ARBA00022737"/>
    </source>
</evidence>
<comment type="caution">
    <text evidence="4">The sequence shown here is derived from an EMBL/GenBank/DDBJ whole genome shotgun (WGS) entry which is preliminary data.</text>
</comment>
<sequence>MWRSRATALLIKRWRCYSSTPRTKPPLPQALPSLLSHLPNFIPNHLSQNPRFLSHVSHPENPVIGVSNETERPDLGLEREDIDDGTQFVVSQGSEGFAVSDIVENPSVSIDKGGEDDGFVEEEPVVVEVVDEEKLEGVLSVLQSSLDGELFSRLDAMDLSLSEEFVVRVIRTPLIPGEHLIEFFKWVSQCSEFSVTNSIVDILVRAVSAGLRKTEAYALWDLVRSIGKKEMGLLNTEILNELITLFWNLGKGKAALEVFDKFEEYGCEPNADSYYLTVVALCRRKIFDWAWPVCEKMLNAGKLPDGEKIGNIITSFCKGSKAKDANLVYLMAKEKNIKPPQFSINFLIASLCKKDETVKLTVELLAVFSGDTRKHAVKPFATVVGGLCRVKDIQGAKKLLFEMIDAGPPPGNAVFNSVITGVSKAGEMEEAMGLLKVMENRGLRPDVYAYTVIMRGYVKLGQMEEARRILLEAQKKHAKLTSVTFHILIRGYCKNEDYDKALQLLKVMKKSGVQPNADEYNKLIQSLCLKALDWGKAEKLLEEMKRKGLHLNGITRGLIKAVKELEDEELQTN</sequence>
<name>A0AAP0PQN9_9MAGN</name>
<accession>A0AAP0PQN9</accession>
<dbReference type="NCBIfam" id="TIGR00756">
    <property type="entry name" value="PPR"/>
    <property type="match status" value="3"/>
</dbReference>
<dbReference type="AlphaFoldDB" id="A0AAP0PQN9"/>
<dbReference type="SUPFAM" id="SSF81901">
    <property type="entry name" value="HCP-like"/>
    <property type="match status" value="1"/>
</dbReference>
<dbReference type="InterPro" id="IPR011990">
    <property type="entry name" value="TPR-like_helical_dom_sf"/>
</dbReference>
<dbReference type="Pfam" id="PF13041">
    <property type="entry name" value="PPR_2"/>
    <property type="match status" value="2"/>
</dbReference>
<dbReference type="InterPro" id="IPR002885">
    <property type="entry name" value="PPR_rpt"/>
</dbReference>
<feature type="repeat" description="PPR" evidence="3">
    <location>
        <begin position="516"/>
        <end position="551"/>
    </location>
</feature>
<dbReference type="PROSITE" id="PS51375">
    <property type="entry name" value="PPR"/>
    <property type="match status" value="6"/>
</dbReference>
<feature type="repeat" description="PPR" evidence="3">
    <location>
        <begin position="235"/>
        <end position="269"/>
    </location>
</feature>
<evidence type="ECO:0008006" key="6">
    <source>
        <dbReference type="Google" id="ProtNLM"/>
    </source>
</evidence>
<protein>
    <recommendedName>
        <fullName evidence="6">Pentatricopeptide repeat-containing protein</fullName>
    </recommendedName>
</protein>
<dbReference type="Proteomes" id="UP001420932">
    <property type="component" value="Unassembled WGS sequence"/>
</dbReference>
<gene>
    <name evidence="4" type="ORF">Syun_009458</name>
</gene>
<dbReference type="Gene3D" id="1.25.40.10">
    <property type="entry name" value="Tetratricopeptide repeat domain"/>
    <property type="match status" value="3"/>
</dbReference>
<dbReference type="PANTHER" id="PTHR47938:SF7">
    <property type="entry name" value="PENTACOTRIPEPTIDE-REPEAT REGION OF PRORP DOMAIN-CONTAINING PROTEIN"/>
    <property type="match status" value="1"/>
</dbReference>
<feature type="repeat" description="PPR" evidence="3">
    <location>
        <begin position="376"/>
        <end position="410"/>
    </location>
</feature>
<organism evidence="4 5">
    <name type="scientific">Stephania yunnanensis</name>
    <dbReference type="NCBI Taxonomy" id="152371"/>
    <lineage>
        <taxon>Eukaryota</taxon>
        <taxon>Viridiplantae</taxon>
        <taxon>Streptophyta</taxon>
        <taxon>Embryophyta</taxon>
        <taxon>Tracheophyta</taxon>
        <taxon>Spermatophyta</taxon>
        <taxon>Magnoliopsida</taxon>
        <taxon>Ranunculales</taxon>
        <taxon>Menispermaceae</taxon>
        <taxon>Menispermoideae</taxon>
        <taxon>Cissampelideae</taxon>
        <taxon>Stephania</taxon>
    </lineage>
</organism>